<protein>
    <recommendedName>
        <fullName evidence="1">Helicase Helix-turn-helix domain-containing protein</fullName>
    </recommendedName>
</protein>
<comment type="caution">
    <text evidence="2">The sequence shown here is derived from an EMBL/GenBank/DDBJ whole genome shotgun (WGS) entry which is preliminary data.</text>
</comment>
<dbReference type="STRING" id="481719.LASUN_20050"/>
<dbReference type="AlphaFoldDB" id="A0A1E7XAB3"/>
<evidence type="ECO:0000313" key="2">
    <source>
        <dbReference type="EMBL" id="OFA10066.1"/>
    </source>
</evidence>
<name>A0A1E7XAB3_9LACO</name>
<gene>
    <name evidence="2" type="ORF">LASUN_20050</name>
</gene>
<dbReference type="Pfam" id="PF14493">
    <property type="entry name" value="HTH_40"/>
    <property type="match status" value="1"/>
</dbReference>
<feature type="domain" description="Helicase Helix-turn-helix" evidence="1">
    <location>
        <begin position="251"/>
        <end position="341"/>
    </location>
</feature>
<evidence type="ECO:0000313" key="3">
    <source>
        <dbReference type="Proteomes" id="UP000177010"/>
    </source>
</evidence>
<reference evidence="2 3" key="1">
    <citation type="submission" date="2016-09" db="EMBL/GenBank/DDBJ databases">
        <title>Genome Sequence of Lactobacillus sunkii Strain CG01.</title>
        <authorList>
            <person name="Poehlein A."/>
            <person name="Gabris C."/>
            <person name="Bengelsdorf F.R."/>
            <person name="Duerre P."/>
            <person name="Daniel R."/>
        </authorList>
    </citation>
    <scope>NUCLEOTIDE SEQUENCE [LARGE SCALE GENOMIC DNA]</scope>
    <source>
        <strain evidence="2 3">CG_D</strain>
    </source>
</reference>
<organism evidence="2 3">
    <name type="scientific">Lentilactobacillus sunkii</name>
    <dbReference type="NCBI Taxonomy" id="481719"/>
    <lineage>
        <taxon>Bacteria</taxon>
        <taxon>Bacillati</taxon>
        <taxon>Bacillota</taxon>
        <taxon>Bacilli</taxon>
        <taxon>Lactobacillales</taxon>
        <taxon>Lactobacillaceae</taxon>
        <taxon>Lentilactobacillus</taxon>
    </lineage>
</organism>
<proteinExistence type="predicted"/>
<evidence type="ECO:0000259" key="1">
    <source>
        <dbReference type="Pfam" id="PF14493"/>
    </source>
</evidence>
<dbReference type="Proteomes" id="UP000177010">
    <property type="component" value="Unassembled WGS sequence"/>
</dbReference>
<dbReference type="InterPro" id="IPR029491">
    <property type="entry name" value="Helicase_HTH"/>
</dbReference>
<sequence>MELSILLLIFGSSEQFRRVKAIKNTLRGRRTVSNLYWALQYGMLDFVDALHGVDFDSDEAALNQLQTHGLVKADDSFQFQLTEAGIAKKQQLLSELLPIKHLALGSQYDVAKFMRRFNFAVQIVSEYSYSNNKYYPQSINYFEDQLLKRWFVQTKDYDLPHQFHDLLDTFLSSLNSDDLAVIFAQSLVGHGYSGLTVDQIAAEHHLDPTIINIQLIQMYGALLELVLKRPQDNSFVMLTAGLEKPVIAKSSKETFEMFVRQGNGNLNEIAKKRHIKLTTVYEHLLEAAILLPVNQFPYHDLIRSKMRQYLETIHNENVENWSFEAAQKEMPNLTFFEFRLFQIYRSKSADEN</sequence>
<dbReference type="EMBL" id="MIQE01000021">
    <property type="protein sequence ID" value="OFA10066.1"/>
    <property type="molecule type" value="Genomic_DNA"/>
</dbReference>
<accession>A0A1E7XAB3</accession>
<dbReference type="RefSeq" id="WP_070368313.1">
    <property type="nucleotide sequence ID" value="NZ_JAZHVW010000003.1"/>
</dbReference>